<evidence type="ECO:0000256" key="1">
    <source>
        <dbReference type="ARBA" id="ARBA00022849"/>
    </source>
</evidence>
<evidence type="ECO:0000259" key="3">
    <source>
        <dbReference type="PROSITE" id="PS50987"/>
    </source>
</evidence>
<dbReference type="CDD" id="cd00090">
    <property type="entry name" value="HTH_ARSR"/>
    <property type="match status" value="1"/>
</dbReference>
<dbReference type="SUPFAM" id="SSF52788">
    <property type="entry name" value="Phosphotyrosine protein phosphatases I"/>
    <property type="match status" value="1"/>
</dbReference>
<dbReference type="Gene3D" id="1.10.10.10">
    <property type="entry name" value="Winged helix-like DNA-binding domain superfamily/Winged helix DNA-binding domain"/>
    <property type="match status" value="1"/>
</dbReference>
<organism evidence="4 5">
    <name type="scientific">Sphaerisporangium album</name>
    <dbReference type="NCBI Taxonomy" id="509200"/>
    <lineage>
        <taxon>Bacteria</taxon>
        <taxon>Bacillati</taxon>
        <taxon>Actinomycetota</taxon>
        <taxon>Actinomycetes</taxon>
        <taxon>Streptosporangiales</taxon>
        <taxon>Streptosporangiaceae</taxon>
        <taxon>Sphaerisporangium</taxon>
    </lineage>
</organism>
<comment type="caution">
    <text evidence="4">The sequence shown here is derived from an EMBL/GenBank/DDBJ whole genome shotgun (WGS) entry which is preliminary data.</text>
</comment>
<name>A0A367F827_9ACTN</name>
<gene>
    <name evidence="4" type="ORF">DQ384_30630</name>
</gene>
<dbReference type="InterPro" id="IPR011991">
    <property type="entry name" value="ArsR-like_HTH"/>
</dbReference>
<dbReference type="AlphaFoldDB" id="A0A367F827"/>
<dbReference type="InterPro" id="IPR036388">
    <property type="entry name" value="WH-like_DNA-bd_sf"/>
</dbReference>
<dbReference type="InterPro" id="IPR036390">
    <property type="entry name" value="WH_DNA-bd_sf"/>
</dbReference>
<dbReference type="InterPro" id="IPR001845">
    <property type="entry name" value="HTH_ArsR_DNA-bd_dom"/>
</dbReference>
<dbReference type="Gene3D" id="3.40.50.2300">
    <property type="match status" value="1"/>
</dbReference>
<dbReference type="InterPro" id="IPR036196">
    <property type="entry name" value="Ptyr_pPase_sf"/>
</dbReference>
<evidence type="ECO:0000313" key="5">
    <source>
        <dbReference type="Proteomes" id="UP000253094"/>
    </source>
</evidence>
<feature type="domain" description="HTH arsR-type" evidence="3">
    <location>
        <begin position="3"/>
        <end position="97"/>
    </location>
</feature>
<dbReference type="Proteomes" id="UP000253094">
    <property type="component" value="Unassembled WGS sequence"/>
</dbReference>
<dbReference type="GO" id="GO:0003700">
    <property type="term" value="F:DNA-binding transcription factor activity"/>
    <property type="evidence" value="ECO:0007669"/>
    <property type="project" value="InterPro"/>
</dbReference>
<proteinExistence type="predicted"/>
<dbReference type="PANTHER" id="PTHR43428">
    <property type="entry name" value="ARSENATE REDUCTASE"/>
    <property type="match status" value="1"/>
</dbReference>
<dbReference type="OrthoDB" id="9784339at2"/>
<dbReference type="PROSITE" id="PS50987">
    <property type="entry name" value="HTH_ARSR_2"/>
    <property type="match status" value="1"/>
</dbReference>
<dbReference type="InterPro" id="IPR023485">
    <property type="entry name" value="Ptyr_pPase"/>
</dbReference>
<evidence type="ECO:0000313" key="4">
    <source>
        <dbReference type="EMBL" id="RCG25875.1"/>
    </source>
</evidence>
<dbReference type="Pfam" id="PF01022">
    <property type="entry name" value="HTH_5"/>
    <property type="match status" value="1"/>
</dbReference>
<reference evidence="4 5" key="1">
    <citation type="submission" date="2018-06" db="EMBL/GenBank/DDBJ databases">
        <title>Sphaerisporangium craniellae sp. nov., isolated from a marine sponge in the South China Sea.</title>
        <authorList>
            <person name="Li L."/>
        </authorList>
    </citation>
    <scope>NUCLEOTIDE SEQUENCE [LARGE SCALE GENOMIC DNA]</scope>
    <source>
        <strain evidence="4 5">CCTCC AA 208026</strain>
    </source>
</reference>
<accession>A0A367F827</accession>
<keyword evidence="5" id="KW-1185">Reference proteome</keyword>
<dbReference type="SUPFAM" id="SSF46785">
    <property type="entry name" value="Winged helix' DNA-binding domain"/>
    <property type="match status" value="1"/>
</dbReference>
<dbReference type="GO" id="GO:0046685">
    <property type="term" value="P:response to arsenic-containing substance"/>
    <property type="evidence" value="ECO:0007669"/>
    <property type="project" value="UniProtKB-KW"/>
</dbReference>
<protein>
    <submittedName>
        <fullName evidence="4">ArsR family transcriptional regulator</fullName>
    </submittedName>
</protein>
<dbReference type="Pfam" id="PF01451">
    <property type="entry name" value="LMWPc"/>
    <property type="match status" value="1"/>
</dbReference>
<keyword evidence="1" id="KW-0059">Arsenical resistance</keyword>
<feature type="region of interest" description="Disordered" evidence="2">
    <location>
        <begin position="218"/>
        <end position="242"/>
    </location>
</feature>
<evidence type="ECO:0000256" key="2">
    <source>
        <dbReference type="SAM" id="MobiDB-lite"/>
    </source>
</evidence>
<dbReference type="PANTHER" id="PTHR43428:SF1">
    <property type="entry name" value="ARSENATE REDUCTASE"/>
    <property type="match status" value="1"/>
</dbReference>
<sequence length="242" mass="25867">MMIELMSIERRAAVHAALAEPVRLAMTDALLLGDRSPGELGEQTGLSTSLLAHHLRVLQEAGVVERSRSEADRRRSYVRLRPQALAGLGPAAVSVAAPRVLFVCTHNSARSQLAAALWQQASAVPAASAGTAPASRVHPGALATARRHGLRLDPRATAHLDQTLEPGDFLVAVCDNAYEQLEHRPHLHWSVPDPVAVGSDQAFEEAFADLHARIGRLTTALTPADPPDDTDSAARPPEEGKR</sequence>
<dbReference type="EMBL" id="QOIL01000021">
    <property type="protein sequence ID" value="RCG25875.1"/>
    <property type="molecule type" value="Genomic_DNA"/>
</dbReference>
<dbReference type="SMART" id="SM00418">
    <property type="entry name" value="HTH_ARSR"/>
    <property type="match status" value="1"/>
</dbReference>
<dbReference type="SMART" id="SM00226">
    <property type="entry name" value="LMWPc"/>
    <property type="match status" value="1"/>
</dbReference>